<sequence length="205" mass="23131">MTVCIVMSEVSDCALCCCYSVFLILSLLYSLLCALYNGHLTCGDRQKSLSAGLRYKWRGWALMYGGTSARRRRTDRRWKRPTQTQFFQQPVKRGDLVGCRTQPRKRLWEQPAQVSSIHLGAYIPLLFPPKTLSGEPLRAGAHTEGFKQGQHQAIVIVGHLYLPDSHFALHLLISMVLNKGCSSLQGYTSGAEVHFHVFQPSLHVR</sequence>
<keyword evidence="1" id="KW-0472">Membrane</keyword>
<name>A0A0V0RDG5_9BILA</name>
<proteinExistence type="predicted"/>
<evidence type="ECO:0000313" key="3">
    <source>
        <dbReference type="EMBL" id="KRX12731.1"/>
    </source>
</evidence>
<dbReference type="Proteomes" id="UP000054630">
    <property type="component" value="Unassembled WGS sequence"/>
</dbReference>
<gene>
    <name evidence="3" type="ORF">T07_12993</name>
    <name evidence="2" type="ORF">T07_14532</name>
</gene>
<accession>A0A0V0RDG5</accession>
<reference evidence="2 4" key="1">
    <citation type="submission" date="2015-01" db="EMBL/GenBank/DDBJ databases">
        <title>Evolution of Trichinella species and genotypes.</title>
        <authorList>
            <person name="Korhonen P.K."/>
            <person name="Edoardo P."/>
            <person name="Giuseppe L.R."/>
            <person name="Gasser R.B."/>
        </authorList>
    </citation>
    <scope>NUCLEOTIDE SEQUENCE [LARGE SCALE GENOMIC DNA]</scope>
    <source>
        <strain evidence="2">ISS37</strain>
    </source>
</reference>
<dbReference type="EMBL" id="JYDL01000280">
    <property type="protein sequence ID" value="KRX12731.1"/>
    <property type="molecule type" value="Genomic_DNA"/>
</dbReference>
<keyword evidence="1" id="KW-1133">Transmembrane helix</keyword>
<evidence type="ECO:0000313" key="2">
    <source>
        <dbReference type="EMBL" id="KRX12523.1"/>
    </source>
</evidence>
<feature type="transmembrane region" description="Helical" evidence="1">
    <location>
        <begin position="12"/>
        <end position="32"/>
    </location>
</feature>
<comment type="caution">
    <text evidence="2">The sequence shown here is derived from an EMBL/GenBank/DDBJ whole genome shotgun (WGS) entry which is preliminary data.</text>
</comment>
<organism evidence="2 4">
    <name type="scientific">Trichinella nelsoni</name>
    <dbReference type="NCBI Taxonomy" id="6336"/>
    <lineage>
        <taxon>Eukaryota</taxon>
        <taxon>Metazoa</taxon>
        <taxon>Ecdysozoa</taxon>
        <taxon>Nematoda</taxon>
        <taxon>Enoplea</taxon>
        <taxon>Dorylaimia</taxon>
        <taxon>Trichinellida</taxon>
        <taxon>Trichinellidae</taxon>
        <taxon>Trichinella</taxon>
    </lineage>
</organism>
<keyword evidence="1" id="KW-0812">Transmembrane</keyword>
<evidence type="ECO:0000313" key="4">
    <source>
        <dbReference type="Proteomes" id="UP000054630"/>
    </source>
</evidence>
<dbReference type="AlphaFoldDB" id="A0A0V0RDG5"/>
<keyword evidence="4" id="KW-1185">Reference proteome</keyword>
<protein>
    <submittedName>
        <fullName evidence="2">Uncharacterized protein</fullName>
    </submittedName>
</protein>
<dbReference type="EMBL" id="JYDL01000353">
    <property type="protein sequence ID" value="KRX12523.1"/>
    <property type="molecule type" value="Genomic_DNA"/>
</dbReference>
<evidence type="ECO:0000256" key="1">
    <source>
        <dbReference type="SAM" id="Phobius"/>
    </source>
</evidence>